<evidence type="ECO:0000313" key="7">
    <source>
        <dbReference type="Proteomes" id="UP001596410"/>
    </source>
</evidence>
<name>A0ABW2EL52_9BACI</name>
<dbReference type="Pfam" id="PF08028">
    <property type="entry name" value="Acyl-CoA_dh_2"/>
    <property type="match status" value="1"/>
</dbReference>
<evidence type="ECO:0000313" key="6">
    <source>
        <dbReference type="EMBL" id="MFC7063089.1"/>
    </source>
</evidence>
<organism evidence="6 7">
    <name type="scientific">Halobacillus seohaensis</name>
    <dbReference type="NCBI Taxonomy" id="447421"/>
    <lineage>
        <taxon>Bacteria</taxon>
        <taxon>Bacillati</taxon>
        <taxon>Bacillota</taxon>
        <taxon>Bacilli</taxon>
        <taxon>Bacillales</taxon>
        <taxon>Bacillaceae</taxon>
        <taxon>Halobacillus</taxon>
    </lineage>
</organism>
<dbReference type="RefSeq" id="WP_204712240.1">
    <property type="nucleotide sequence ID" value="NZ_JBHSZV010000038.1"/>
</dbReference>
<keyword evidence="1" id="KW-0285">Flavoprotein</keyword>
<dbReference type="InterPro" id="IPR009100">
    <property type="entry name" value="AcylCoA_DH/oxidase_NM_dom_sf"/>
</dbReference>
<feature type="domain" description="Acyl-CoA dehydrogenase/oxidase N-terminal" evidence="4">
    <location>
        <begin position="15"/>
        <end position="85"/>
    </location>
</feature>
<evidence type="ECO:0000256" key="2">
    <source>
        <dbReference type="ARBA" id="ARBA00023002"/>
    </source>
</evidence>
<dbReference type="InterPro" id="IPR046373">
    <property type="entry name" value="Acyl-CoA_Oxase/DH_mid-dom_sf"/>
</dbReference>
<reference evidence="7" key="1">
    <citation type="journal article" date="2019" name="Int. J. Syst. Evol. Microbiol.">
        <title>The Global Catalogue of Microorganisms (GCM) 10K type strain sequencing project: providing services to taxonomists for standard genome sequencing and annotation.</title>
        <authorList>
            <consortium name="The Broad Institute Genomics Platform"/>
            <consortium name="The Broad Institute Genome Sequencing Center for Infectious Disease"/>
            <person name="Wu L."/>
            <person name="Ma J."/>
        </authorList>
    </citation>
    <scope>NUCLEOTIDE SEQUENCE [LARGE SCALE GENOMIC DNA]</scope>
    <source>
        <strain evidence="7">CGMCC 4.1621</strain>
    </source>
</reference>
<keyword evidence="7" id="KW-1185">Reference proteome</keyword>
<dbReference type="Pfam" id="PF02771">
    <property type="entry name" value="Acyl-CoA_dh_N"/>
    <property type="match status" value="1"/>
</dbReference>
<accession>A0ABW2EL52</accession>
<dbReference type="PANTHER" id="PTHR43884">
    <property type="entry name" value="ACYL-COA DEHYDROGENASE"/>
    <property type="match status" value="1"/>
</dbReference>
<dbReference type="Gene3D" id="1.20.140.10">
    <property type="entry name" value="Butyryl-CoA Dehydrogenase, subunit A, domain 3"/>
    <property type="match status" value="1"/>
</dbReference>
<protein>
    <submittedName>
        <fullName evidence="6">Acyl-CoA dehydrogenase family protein</fullName>
        <ecNumber evidence="6">1.-.-.-</ecNumber>
    </submittedName>
</protein>
<feature type="domain" description="Acyl-CoA oxidase/dehydrogenase middle" evidence="3">
    <location>
        <begin position="118"/>
        <end position="210"/>
    </location>
</feature>
<dbReference type="PIRSF" id="PIRSF016578">
    <property type="entry name" value="HsaA"/>
    <property type="match status" value="1"/>
</dbReference>
<sequence>MDKEGLIEKVETLAKGFHERSAEVDRLAVFPHENFKELKESGYLTWTIPKKFGGLGLNLYEFLQMQERIARGDGPTALSVGWHLGSLLELAENETWEEETFAQLCEKVVTEQALINRAATERGTGSPTRGGRPETEAEFKNEQWTINGRKAFTSMAEALDYSLVTAVIAGTEKKGIFLVDHRKKGVSVEETWDSASMKGTRSDDLVLENVKLPSDALVEEEGDLTAPAAPKAWLLHIPACYLGIATAARDYAVEFANNYQPNSLPGPIKEVAEVQMKIGEIELELFQGRELLYSVANRWISEPEKRPEMGNDLAAVKHVVTNMAVRVVDLSMRIVGARSLSQSNPLERYYRDVRSGLHNPPMDDMVIKNLAKSAFSHQQVLQNQR</sequence>
<dbReference type="Gene3D" id="1.10.540.10">
    <property type="entry name" value="Acyl-CoA dehydrogenase/oxidase, N-terminal domain"/>
    <property type="match status" value="1"/>
</dbReference>
<dbReference type="CDD" id="cd00567">
    <property type="entry name" value="ACAD"/>
    <property type="match status" value="1"/>
</dbReference>
<dbReference type="EMBL" id="JBHSZV010000038">
    <property type="protein sequence ID" value="MFC7063089.1"/>
    <property type="molecule type" value="Genomic_DNA"/>
</dbReference>
<dbReference type="SUPFAM" id="SSF47203">
    <property type="entry name" value="Acyl-CoA dehydrogenase C-terminal domain-like"/>
    <property type="match status" value="1"/>
</dbReference>
<comment type="caution">
    <text evidence="6">The sequence shown here is derived from an EMBL/GenBank/DDBJ whole genome shotgun (WGS) entry which is preliminary data.</text>
</comment>
<evidence type="ECO:0000259" key="4">
    <source>
        <dbReference type="Pfam" id="PF02771"/>
    </source>
</evidence>
<proteinExistence type="predicted"/>
<dbReference type="InterPro" id="IPR006091">
    <property type="entry name" value="Acyl-CoA_Oxase/DH_mid-dom"/>
</dbReference>
<evidence type="ECO:0000256" key="1">
    <source>
        <dbReference type="ARBA" id="ARBA00022630"/>
    </source>
</evidence>
<feature type="domain" description="Acyl-CoA dehydrogenase C-terminal" evidence="5">
    <location>
        <begin position="238"/>
        <end position="355"/>
    </location>
</feature>
<dbReference type="GO" id="GO:0016491">
    <property type="term" value="F:oxidoreductase activity"/>
    <property type="evidence" value="ECO:0007669"/>
    <property type="project" value="UniProtKB-KW"/>
</dbReference>
<dbReference type="InterPro" id="IPR013107">
    <property type="entry name" value="Acyl-CoA_DH_C"/>
</dbReference>
<dbReference type="InterPro" id="IPR037069">
    <property type="entry name" value="AcylCoA_DH/ox_N_sf"/>
</dbReference>
<dbReference type="SUPFAM" id="SSF56645">
    <property type="entry name" value="Acyl-CoA dehydrogenase NM domain-like"/>
    <property type="match status" value="1"/>
</dbReference>
<dbReference type="InterPro" id="IPR036250">
    <property type="entry name" value="AcylCo_DH-like_C"/>
</dbReference>
<dbReference type="Pfam" id="PF02770">
    <property type="entry name" value="Acyl-CoA_dh_M"/>
    <property type="match status" value="1"/>
</dbReference>
<dbReference type="Gene3D" id="2.40.110.10">
    <property type="entry name" value="Butyryl-CoA Dehydrogenase, subunit A, domain 2"/>
    <property type="match status" value="1"/>
</dbReference>
<keyword evidence="2 6" id="KW-0560">Oxidoreductase</keyword>
<dbReference type="PANTHER" id="PTHR43884:SF25">
    <property type="entry name" value="ACYL-COA DEHYDROGENASE YDBM-RELATED"/>
    <property type="match status" value="1"/>
</dbReference>
<evidence type="ECO:0000259" key="5">
    <source>
        <dbReference type="Pfam" id="PF08028"/>
    </source>
</evidence>
<dbReference type="Proteomes" id="UP001596410">
    <property type="component" value="Unassembled WGS sequence"/>
</dbReference>
<dbReference type="EC" id="1.-.-.-" evidence="6"/>
<gene>
    <name evidence="6" type="ORF">ACFQIC_14765</name>
</gene>
<dbReference type="InterPro" id="IPR013786">
    <property type="entry name" value="AcylCoA_DH/ox_N"/>
</dbReference>
<evidence type="ECO:0000259" key="3">
    <source>
        <dbReference type="Pfam" id="PF02770"/>
    </source>
</evidence>